<keyword evidence="9" id="KW-0234">DNA repair</keyword>
<evidence type="ECO:0000256" key="2">
    <source>
        <dbReference type="ARBA" id="ARBA00009240"/>
    </source>
</evidence>
<evidence type="ECO:0000256" key="4">
    <source>
        <dbReference type="ARBA" id="ARBA00022723"/>
    </source>
</evidence>
<evidence type="ECO:0000256" key="9">
    <source>
        <dbReference type="ARBA" id="ARBA00023204"/>
    </source>
</evidence>
<evidence type="ECO:0000256" key="8">
    <source>
        <dbReference type="ARBA" id="ARBA00023054"/>
    </source>
</evidence>
<keyword evidence="3" id="KW-0158">Chromosome</keyword>
<dbReference type="EMBL" id="AP028912">
    <property type="protein sequence ID" value="BES93154.1"/>
    <property type="molecule type" value="Genomic_DNA"/>
</dbReference>
<keyword evidence="8" id="KW-0175">Coiled coil</keyword>
<accession>A0ABN7ANZ7</accession>
<feature type="domain" description="UV-stimulated scaffold protein A C-terminal" evidence="11">
    <location>
        <begin position="431"/>
        <end position="537"/>
    </location>
</feature>
<dbReference type="InterPro" id="IPR049408">
    <property type="entry name" value="UVSSA_N_a-solenoid_rpt"/>
</dbReference>
<organism evidence="12 13">
    <name type="scientific">Nesidiocoris tenuis</name>
    <dbReference type="NCBI Taxonomy" id="355587"/>
    <lineage>
        <taxon>Eukaryota</taxon>
        <taxon>Metazoa</taxon>
        <taxon>Ecdysozoa</taxon>
        <taxon>Arthropoda</taxon>
        <taxon>Hexapoda</taxon>
        <taxon>Insecta</taxon>
        <taxon>Pterygota</taxon>
        <taxon>Neoptera</taxon>
        <taxon>Paraneoptera</taxon>
        <taxon>Hemiptera</taxon>
        <taxon>Heteroptera</taxon>
        <taxon>Panheteroptera</taxon>
        <taxon>Cimicomorpha</taxon>
        <taxon>Miridae</taxon>
        <taxon>Dicyphina</taxon>
        <taxon>Nesidiocoris</taxon>
    </lineage>
</organism>
<dbReference type="Pfam" id="PF20867">
    <property type="entry name" value="UVSSA_N"/>
    <property type="match status" value="1"/>
</dbReference>
<evidence type="ECO:0000256" key="7">
    <source>
        <dbReference type="ARBA" id="ARBA00022833"/>
    </source>
</evidence>
<dbReference type="Proteomes" id="UP001307889">
    <property type="component" value="Chromosome 4"/>
</dbReference>
<evidence type="ECO:0000256" key="6">
    <source>
        <dbReference type="ARBA" id="ARBA00022771"/>
    </source>
</evidence>
<feature type="region of interest" description="Disordered" evidence="10">
    <location>
        <begin position="580"/>
        <end position="604"/>
    </location>
</feature>
<feature type="compositionally biased region" description="Basic and acidic residues" evidence="10">
    <location>
        <begin position="353"/>
        <end position="364"/>
    </location>
</feature>
<feature type="region of interest" description="Disordered" evidence="10">
    <location>
        <begin position="336"/>
        <end position="364"/>
    </location>
</feature>
<keyword evidence="7" id="KW-0862">Zinc</keyword>
<feature type="compositionally biased region" description="Basic and acidic residues" evidence="10">
    <location>
        <begin position="380"/>
        <end position="391"/>
    </location>
</feature>
<evidence type="ECO:0000256" key="1">
    <source>
        <dbReference type="ARBA" id="ARBA00004286"/>
    </source>
</evidence>
<dbReference type="Pfam" id="PF09740">
    <property type="entry name" value="DUF2043"/>
    <property type="match status" value="1"/>
</dbReference>
<evidence type="ECO:0000256" key="5">
    <source>
        <dbReference type="ARBA" id="ARBA00022763"/>
    </source>
</evidence>
<evidence type="ECO:0000256" key="3">
    <source>
        <dbReference type="ARBA" id="ARBA00022454"/>
    </source>
</evidence>
<name>A0ABN7ANZ7_9HEMI</name>
<reference evidence="12 13" key="1">
    <citation type="submission" date="2023-09" db="EMBL/GenBank/DDBJ databases">
        <title>Nesidiocoris tenuis whole genome shotgun sequence.</title>
        <authorList>
            <person name="Shibata T."/>
            <person name="Shimoda M."/>
            <person name="Kobayashi T."/>
            <person name="Uehara T."/>
        </authorList>
    </citation>
    <scope>NUCLEOTIDE SEQUENCE [LARGE SCALE GENOMIC DNA]</scope>
    <source>
        <strain evidence="12 13">Japan</strain>
    </source>
</reference>
<feature type="compositionally biased region" description="Basic and acidic residues" evidence="10">
    <location>
        <begin position="593"/>
        <end position="604"/>
    </location>
</feature>
<sequence>MSISSAPSQIPPEASKSLKRLLEDITHSGNKTLGRSELLTLYKYLDEGNNYVEFAFKQLKAYLKKEHSEVRYSTVQLYDELFGRYELFREFALEKLDKFFKYALGLSSRLPPPDAAALALVPLAISVFEKWHSKFGPSIFKLRHSYKLLEEKHNVDFASRSFVDPKAKRAEEEKRYRVFKINQERLKNTNKLMEELRPEIDAALTSLNSCFELLLPSDDLVRDMKADESSDDGSDDESNMRVHGVVNAREFKIEIRLDNKVKVEEDEENGPIIEAARDSYKIINNSFLPKVVAWIELINLAEGDRQLSQSALNLRNKLDSAIAKYNRLEIVKPAPRMPEEDAVSSDSDLEEVPEPKPDKRVVTREEIGFLSERLDLFKAEKKPKRQQKEPECSSVPESSTKNESLVKSPESSGIDSAAKTNARKEELLKVAPKLNYDIDLYHWEDDHLPTPTLIPTNAEGGRFWGASISEEVGEIAIPGGSEALRTRVIEFAGKFQPVTRSCRAPLPSGKLCPRYDREKCPLHGVIVDRDDEGKIVNPEDEEKVKKSKNTPDVPDWQDPKLLAEIKAATGLDLKIPAKGQRLKRKKHPGLTDLNKKPDTPESRLSKKIFNKGAMKRVANTLDKLDRKRFRDKFGDQFNYVHDTS</sequence>
<dbReference type="InterPro" id="IPR049431">
    <property type="entry name" value="UVSSA_C"/>
</dbReference>
<proteinExistence type="inferred from homology"/>
<evidence type="ECO:0000256" key="10">
    <source>
        <dbReference type="SAM" id="MobiDB-lite"/>
    </source>
</evidence>
<comment type="similarity">
    <text evidence="2">Belongs to the UVSSA family.</text>
</comment>
<feature type="compositionally biased region" description="Polar residues" evidence="10">
    <location>
        <begin position="395"/>
        <end position="414"/>
    </location>
</feature>
<dbReference type="PANTHER" id="PTHR28670:SF1">
    <property type="entry name" value="UV-STIMULATED SCAFFOLD PROTEIN A"/>
    <property type="match status" value="1"/>
</dbReference>
<dbReference type="PANTHER" id="PTHR28670">
    <property type="entry name" value="UV-STIMULATED SCAFFOLD PROTEIN A"/>
    <property type="match status" value="1"/>
</dbReference>
<evidence type="ECO:0000313" key="12">
    <source>
        <dbReference type="EMBL" id="BES93154.1"/>
    </source>
</evidence>
<evidence type="ECO:0000313" key="13">
    <source>
        <dbReference type="Proteomes" id="UP001307889"/>
    </source>
</evidence>
<feature type="compositionally biased region" description="Acidic residues" evidence="10">
    <location>
        <begin position="340"/>
        <end position="352"/>
    </location>
</feature>
<keyword evidence="4" id="KW-0479">Metal-binding</keyword>
<feature type="region of interest" description="Disordered" evidence="10">
    <location>
        <begin position="380"/>
        <end position="419"/>
    </location>
</feature>
<protein>
    <submittedName>
        <fullName evidence="12">Uncharacterized conserved protein (DUF2043)</fullName>
    </submittedName>
</protein>
<comment type="subcellular location">
    <subcellularLocation>
        <location evidence="1">Chromosome</location>
    </subcellularLocation>
</comment>
<keyword evidence="6" id="KW-0863">Zinc-finger</keyword>
<dbReference type="InterPro" id="IPR018610">
    <property type="entry name" value="UVSSA"/>
</dbReference>
<keyword evidence="13" id="KW-1185">Reference proteome</keyword>
<keyword evidence="5" id="KW-0227">DNA damage</keyword>
<evidence type="ECO:0000259" key="11">
    <source>
        <dbReference type="Pfam" id="PF09740"/>
    </source>
</evidence>
<gene>
    <name evidence="12" type="ORF">NTJ_05963</name>
</gene>